<dbReference type="InterPro" id="IPR016155">
    <property type="entry name" value="Mopterin_synth/thiamin_S_b"/>
</dbReference>
<dbReference type="EC" id="2.5.1.3" evidence="9"/>
<evidence type="ECO:0000259" key="12">
    <source>
        <dbReference type="Pfam" id="PF02581"/>
    </source>
</evidence>
<dbReference type="SUPFAM" id="SSF54285">
    <property type="entry name" value="MoaD/ThiS"/>
    <property type="match status" value="1"/>
</dbReference>
<feature type="binding site" evidence="9">
    <location>
        <begin position="185"/>
        <end position="186"/>
    </location>
    <ligand>
        <name>2-[(2R,5Z)-2-carboxy-4-methylthiazol-5(2H)-ylidene]ethyl phosphate</name>
        <dbReference type="ChEBI" id="CHEBI:62899"/>
    </ligand>
</feature>
<comment type="catalytic activity">
    <reaction evidence="8 9 10">
        <text>2-[(2R,5Z)-2-carboxy-4-methylthiazol-5(2H)-ylidene]ethyl phosphate + 4-amino-2-methyl-5-(diphosphooxymethyl)pyrimidine + 2 H(+) = thiamine phosphate + CO2 + diphosphate</text>
        <dbReference type="Rhea" id="RHEA:47844"/>
        <dbReference type="ChEBI" id="CHEBI:15378"/>
        <dbReference type="ChEBI" id="CHEBI:16526"/>
        <dbReference type="ChEBI" id="CHEBI:33019"/>
        <dbReference type="ChEBI" id="CHEBI:37575"/>
        <dbReference type="ChEBI" id="CHEBI:57841"/>
        <dbReference type="ChEBI" id="CHEBI:62899"/>
        <dbReference type="EC" id="2.5.1.3"/>
    </reaction>
</comment>
<dbReference type="InterPro" id="IPR013785">
    <property type="entry name" value="Aldolase_TIM"/>
</dbReference>
<keyword evidence="2 9" id="KW-0808">Transferase</keyword>
<feature type="binding site" evidence="9">
    <location>
        <position position="109"/>
    </location>
    <ligand>
        <name>4-amino-2-methyl-5-(diphosphooxymethyl)pyrimidine</name>
        <dbReference type="ChEBI" id="CHEBI:57841"/>
    </ligand>
</feature>
<protein>
    <recommendedName>
        <fullName evidence="9">Thiamine-phosphate synthase</fullName>
        <shortName evidence="9">TP synthase</shortName>
        <shortName evidence="9">TPS</shortName>
        <ecNumber evidence="9">2.5.1.3</ecNumber>
    </recommendedName>
    <alternativeName>
        <fullName evidence="9">Thiamine-phosphate pyrophosphorylase</fullName>
        <shortName evidence="9">TMP pyrophosphorylase</shortName>
        <shortName evidence="9">TMP-PPase</shortName>
    </alternativeName>
</protein>
<dbReference type="GO" id="GO:0009228">
    <property type="term" value="P:thiamine biosynthetic process"/>
    <property type="evidence" value="ECO:0007669"/>
    <property type="project" value="UniProtKB-KW"/>
</dbReference>
<dbReference type="GO" id="GO:0005737">
    <property type="term" value="C:cytoplasm"/>
    <property type="evidence" value="ECO:0007669"/>
    <property type="project" value="TreeGrafter"/>
</dbReference>
<keyword evidence="3 9" id="KW-0479">Metal-binding</keyword>
<evidence type="ECO:0000256" key="7">
    <source>
        <dbReference type="ARBA" id="ARBA00047851"/>
    </source>
</evidence>
<dbReference type="NCBIfam" id="TIGR00693">
    <property type="entry name" value="thiE"/>
    <property type="match status" value="1"/>
</dbReference>
<evidence type="ECO:0000313" key="13">
    <source>
        <dbReference type="EMBL" id="OXM17119.1"/>
    </source>
</evidence>
<dbReference type="InterPro" id="IPR010035">
    <property type="entry name" value="Thi_S"/>
</dbReference>
<reference evidence="13 14" key="1">
    <citation type="submission" date="2017-07" db="EMBL/GenBank/DDBJ databases">
        <title>Paenibacillus herberti R33 genome sequencing and assembly.</title>
        <authorList>
            <person name="Su W."/>
        </authorList>
    </citation>
    <scope>NUCLEOTIDE SEQUENCE [LARGE SCALE GENOMIC DNA]</scope>
    <source>
        <strain evidence="13 14">R33</strain>
    </source>
</reference>
<dbReference type="PANTHER" id="PTHR20857">
    <property type="entry name" value="THIAMINE-PHOSPHATE PYROPHOSPHORYLASE"/>
    <property type="match status" value="1"/>
</dbReference>
<comment type="catalytic activity">
    <reaction evidence="6 9 10">
        <text>4-methyl-5-(2-phosphooxyethyl)-thiazole + 4-amino-2-methyl-5-(diphosphooxymethyl)pyrimidine + H(+) = thiamine phosphate + diphosphate</text>
        <dbReference type="Rhea" id="RHEA:22328"/>
        <dbReference type="ChEBI" id="CHEBI:15378"/>
        <dbReference type="ChEBI" id="CHEBI:33019"/>
        <dbReference type="ChEBI" id="CHEBI:37575"/>
        <dbReference type="ChEBI" id="CHEBI:57841"/>
        <dbReference type="ChEBI" id="CHEBI:58296"/>
        <dbReference type="EC" id="2.5.1.3"/>
    </reaction>
</comment>
<dbReference type="InterPro" id="IPR022998">
    <property type="entry name" value="ThiamineP_synth_TenI"/>
</dbReference>
<proteinExistence type="inferred from homology"/>
<accession>A0A229P5J7</accession>
<evidence type="ECO:0000256" key="8">
    <source>
        <dbReference type="ARBA" id="ARBA00047883"/>
    </source>
</evidence>
<evidence type="ECO:0000256" key="6">
    <source>
        <dbReference type="ARBA" id="ARBA00047334"/>
    </source>
</evidence>
<dbReference type="OrthoDB" id="9812206at2"/>
<comment type="catalytic activity">
    <reaction evidence="7 9 10">
        <text>2-(2-carboxy-4-methylthiazol-5-yl)ethyl phosphate + 4-amino-2-methyl-5-(diphosphooxymethyl)pyrimidine + 2 H(+) = thiamine phosphate + CO2 + diphosphate</text>
        <dbReference type="Rhea" id="RHEA:47848"/>
        <dbReference type="ChEBI" id="CHEBI:15378"/>
        <dbReference type="ChEBI" id="CHEBI:16526"/>
        <dbReference type="ChEBI" id="CHEBI:33019"/>
        <dbReference type="ChEBI" id="CHEBI:37575"/>
        <dbReference type="ChEBI" id="CHEBI:57841"/>
        <dbReference type="ChEBI" id="CHEBI:62890"/>
        <dbReference type="EC" id="2.5.1.3"/>
    </reaction>
</comment>
<evidence type="ECO:0000256" key="4">
    <source>
        <dbReference type="ARBA" id="ARBA00022842"/>
    </source>
</evidence>
<dbReference type="GO" id="GO:0004789">
    <property type="term" value="F:thiamine-phosphate diphosphorylase activity"/>
    <property type="evidence" value="ECO:0007669"/>
    <property type="project" value="UniProtKB-UniRule"/>
</dbReference>
<organism evidence="13 14">
    <name type="scientific">Paenibacillus herberti</name>
    <dbReference type="NCBI Taxonomy" id="1619309"/>
    <lineage>
        <taxon>Bacteria</taxon>
        <taxon>Bacillati</taxon>
        <taxon>Bacillota</taxon>
        <taxon>Bacilli</taxon>
        <taxon>Bacillales</taxon>
        <taxon>Paenibacillaceae</taxon>
        <taxon>Paenibacillus</taxon>
    </lineage>
</organism>
<dbReference type="UniPathway" id="UPA00060">
    <property type="reaction ID" value="UER00141"/>
</dbReference>
<dbReference type="PANTHER" id="PTHR20857:SF15">
    <property type="entry name" value="THIAMINE-PHOSPHATE SYNTHASE"/>
    <property type="match status" value="1"/>
</dbReference>
<feature type="binding site" evidence="9">
    <location>
        <position position="70"/>
    </location>
    <ligand>
        <name>4-amino-2-methyl-5-(diphosphooxymethyl)pyrimidine</name>
        <dbReference type="ChEBI" id="CHEBI:57841"/>
    </ligand>
</feature>
<evidence type="ECO:0000256" key="10">
    <source>
        <dbReference type="RuleBase" id="RU003826"/>
    </source>
</evidence>
<comment type="function">
    <text evidence="9">Condenses 4-methyl-5-(beta-hydroxyethyl)thiazole monophosphate (THZ-P) and 2-methyl-4-amino-5-hydroxymethyl pyrimidine pyrophosphate (HMP-PP) to form thiamine monophosphate (TMP).</text>
</comment>
<dbReference type="Pfam" id="PF02597">
    <property type="entry name" value="ThiS"/>
    <property type="match status" value="1"/>
</dbReference>
<keyword evidence="14" id="KW-1185">Reference proteome</keyword>
<dbReference type="HAMAP" id="MF_00097">
    <property type="entry name" value="TMP_synthase"/>
    <property type="match status" value="1"/>
</dbReference>
<dbReference type="GO" id="GO:0000287">
    <property type="term" value="F:magnesium ion binding"/>
    <property type="evidence" value="ECO:0007669"/>
    <property type="project" value="UniProtKB-UniRule"/>
</dbReference>
<comment type="similarity">
    <text evidence="9 10">Belongs to the thiamine-phosphate synthase family.</text>
</comment>
<dbReference type="InterPro" id="IPR034291">
    <property type="entry name" value="TMP_synthase"/>
</dbReference>
<evidence type="ECO:0000256" key="1">
    <source>
        <dbReference type="ARBA" id="ARBA00005165"/>
    </source>
</evidence>
<dbReference type="FunFam" id="3.20.20.70:FF:000096">
    <property type="entry name" value="Thiamine-phosphate synthase"/>
    <property type="match status" value="1"/>
</dbReference>
<feature type="binding site" evidence="9">
    <location>
        <position position="90"/>
    </location>
    <ligand>
        <name>Mg(2+)</name>
        <dbReference type="ChEBI" id="CHEBI:18420"/>
    </ligand>
</feature>
<evidence type="ECO:0000256" key="9">
    <source>
        <dbReference type="HAMAP-Rule" id="MF_00097"/>
    </source>
</evidence>
<evidence type="ECO:0000256" key="3">
    <source>
        <dbReference type="ARBA" id="ARBA00022723"/>
    </source>
</evidence>
<dbReference type="NCBIfam" id="TIGR01683">
    <property type="entry name" value="thiS"/>
    <property type="match status" value="1"/>
</dbReference>
<feature type="binding site" evidence="9">
    <location>
        <position position="71"/>
    </location>
    <ligand>
        <name>Mg(2+)</name>
        <dbReference type="ChEBI" id="CHEBI:18420"/>
    </ligand>
</feature>
<dbReference type="RefSeq" id="WP_089524196.1">
    <property type="nucleotide sequence ID" value="NZ_NMUQ01000001.1"/>
</dbReference>
<dbReference type="AlphaFoldDB" id="A0A229P5J7"/>
<dbReference type="EMBL" id="NMUQ01000001">
    <property type="protein sequence ID" value="OXM17119.1"/>
    <property type="molecule type" value="Genomic_DNA"/>
</dbReference>
<dbReference type="CDD" id="cd00565">
    <property type="entry name" value="Ubl_ThiS"/>
    <property type="match status" value="1"/>
</dbReference>
<keyword evidence="5 9" id="KW-0784">Thiamine biosynthesis</keyword>
<evidence type="ECO:0000256" key="5">
    <source>
        <dbReference type="ARBA" id="ARBA00022977"/>
    </source>
</evidence>
<evidence type="ECO:0000313" key="14">
    <source>
        <dbReference type="Proteomes" id="UP000215145"/>
    </source>
</evidence>
<dbReference type="InterPro" id="IPR012675">
    <property type="entry name" value="Beta-grasp_dom_sf"/>
</dbReference>
<evidence type="ECO:0000256" key="11">
    <source>
        <dbReference type="RuleBase" id="RU004253"/>
    </source>
</evidence>
<keyword evidence="4 9" id="KW-0460">Magnesium</keyword>
<gene>
    <name evidence="9" type="primary">thiE</name>
    <name evidence="13" type="ORF">CGZ75_10985</name>
</gene>
<dbReference type="Pfam" id="PF02581">
    <property type="entry name" value="TMP-TENI"/>
    <property type="match status" value="1"/>
</dbReference>
<comment type="caution">
    <text evidence="13">The sequence shown here is derived from an EMBL/GenBank/DDBJ whole genome shotgun (WGS) entry which is preliminary data.</text>
</comment>
<feature type="binding site" evidence="9">
    <location>
        <position position="138"/>
    </location>
    <ligand>
        <name>4-amino-2-methyl-5-(diphosphooxymethyl)pyrimidine</name>
        <dbReference type="ChEBI" id="CHEBI:57841"/>
    </ligand>
</feature>
<dbReference type="GO" id="GO:0009229">
    <property type="term" value="P:thiamine diphosphate biosynthetic process"/>
    <property type="evidence" value="ECO:0007669"/>
    <property type="project" value="UniProtKB-UniRule"/>
</dbReference>
<dbReference type="CDD" id="cd00564">
    <property type="entry name" value="TMP_TenI"/>
    <property type="match status" value="1"/>
</dbReference>
<dbReference type="Gene3D" id="3.20.20.70">
    <property type="entry name" value="Aldolase class I"/>
    <property type="match status" value="1"/>
</dbReference>
<evidence type="ECO:0000256" key="2">
    <source>
        <dbReference type="ARBA" id="ARBA00022679"/>
    </source>
</evidence>
<dbReference type="InterPro" id="IPR003749">
    <property type="entry name" value="ThiS/MoaD-like"/>
</dbReference>
<name>A0A229P5J7_9BACL</name>
<dbReference type="InterPro" id="IPR036206">
    <property type="entry name" value="ThiamineP_synth_sf"/>
</dbReference>
<dbReference type="Proteomes" id="UP000215145">
    <property type="component" value="Unassembled WGS sequence"/>
</dbReference>
<feature type="binding site" evidence="9">
    <location>
        <position position="165"/>
    </location>
    <ligand>
        <name>2-[(2R,5Z)-2-carboxy-4-methylthiazol-5(2H)-ylidene]ethyl phosphate</name>
        <dbReference type="ChEBI" id="CHEBI:62899"/>
    </ligand>
</feature>
<comment type="cofactor">
    <cofactor evidence="9">
        <name>Mg(2+)</name>
        <dbReference type="ChEBI" id="CHEBI:18420"/>
    </cofactor>
    <text evidence="9">Binds 1 Mg(2+) ion per subunit.</text>
</comment>
<feature type="binding site" evidence="9">
    <location>
        <begin position="38"/>
        <end position="42"/>
    </location>
    <ligand>
        <name>4-amino-2-methyl-5-(diphosphooxymethyl)pyrimidine</name>
        <dbReference type="ChEBI" id="CHEBI:57841"/>
    </ligand>
</feature>
<comment type="pathway">
    <text evidence="1 9 11">Cofactor biosynthesis; thiamine diphosphate biosynthesis; thiamine phosphate from 4-amino-2-methyl-5-diphosphomethylpyrimidine and 4-methyl-5-(2-phosphoethyl)-thiazole: step 1/1.</text>
</comment>
<dbReference type="Gene3D" id="3.10.20.30">
    <property type="match status" value="1"/>
</dbReference>
<feature type="binding site" evidence="9">
    <location>
        <begin position="135"/>
        <end position="137"/>
    </location>
    <ligand>
        <name>2-[(2R,5Z)-2-carboxy-4-methylthiazol-5(2H)-ylidene]ethyl phosphate</name>
        <dbReference type="ChEBI" id="CHEBI:62899"/>
    </ligand>
</feature>
<feature type="domain" description="Thiamine phosphate synthase/TenI" evidence="12">
    <location>
        <begin position="8"/>
        <end position="188"/>
    </location>
</feature>
<dbReference type="SUPFAM" id="SSF51391">
    <property type="entry name" value="Thiamin phosphate synthase"/>
    <property type="match status" value="1"/>
</dbReference>
<sequence length="279" mass="29914">MKKLDFSLYVITAENYHPGKTMEEVMREALYGGADIVQLRHKTAKESELLEKARLLRGLTREFGVPFIVNDYPQLAIEADADGVHVGQEDHGLREARELLGPDRIVGVSTHSLDQAMAAEDGGADYIGVGPVYPTGTKPGRPAVTLNYVRQAARHVRIPWVAIGGIHLGNAQEVLDAGATRLCAVSAIVGSEDPAAVCRSLKAMISSSVSGAGEAEIMLNGGRHRTGSMTLQQLVEEKGLTGRRIVAEADGTIVPREEWSGLRLRSGMTVELVHFVGGG</sequence>